<dbReference type="Proteomes" id="UP000245910">
    <property type="component" value="Chromosome I"/>
</dbReference>
<proteinExistence type="predicted"/>
<protein>
    <submittedName>
        <fullName evidence="1">Uncharacterized protein</fullName>
    </submittedName>
</protein>
<name>A0A2L2T2H2_9HYPO</name>
<evidence type="ECO:0000313" key="2">
    <source>
        <dbReference type="Proteomes" id="UP000245910"/>
    </source>
</evidence>
<keyword evidence="2" id="KW-1185">Reference proteome</keyword>
<dbReference type="AlphaFoldDB" id="A0A2L2T2H2"/>
<sequence>MDKSSENNTSAPSKECQRKFLAELAQRTSTAPMLAFFLYDCNNWSDRLVQLQNGVSEVKPSAKEQTEKDSKL</sequence>
<reference evidence="2" key="1">
    <citation type="submission" date="2014-10" db="EMBL/GenBank/DDBJ databases">
        <authorList>
            <person name="King R."/>
        </authorList>
    </citation>
    <scope>NUCLEOTIDE SEQUENCE [LARGE SCALE GENOMIC DNA]</scope>
    <source>
        <strain evidence="2">A3/5</strain>
    </source>
</reference>
<accession>A0A2L2T2H2</accession>
<evidence type="ECO:0000313" key="1">
    <source>
        <dbReference type="EMBL" id="CEI63848.1"/>
    </source>
</evidence>
<dbReference type="EMBL" id="LN649229">
    <property type="protein sequence ID" value="CEI63848.1"/>
    <property type="molecule type" value="Genomic_DNA"/>
</dbReference>
<organism evidence="1 2">
    <name type="scientific">Fusarium venenatum</name>
    <dbReference type="NCBI Taxonomy" id="56646"/>
    <lineage>
        <taxon>Eukaryota</taxon>
        <taxon>Fungi</taxon>
        <taxon>Dikarya</taxon>
        <taxon>Ascomycota</taxon>
        <taxon>Pezizomycotina</taxon>
        <taxon>Sordariomycetes</taxon>
        <taxon>Hypocreomycetidae</taxon>
        <taxon>Hypocreales</taxon>
        <taxon>Nectriaceae</taxon>
        <taxon>Fusarium</taxon>
    </lineage>
</organism>